<dbReference type="EMBL" id="JABSTU010000001">
    <property type="protein sequence ID" value="KAH8042307.1"/>
    <property type="molecule type" value="Genomic_DNA"/>
</dbReference>
<proteinExistence type="predicted"/>
<dbReference type="PANTHER" id="PTHR11733">
    <property type="entry name" value="ZINC METALLOPROTEASE FAMILY M13 NEPRILYSIN-RELATED"/>
    <property type="match status" value="1"/>
</dbReference>
<dbReference type="PROSITE" id="PS51885">
    <property type="entry name" value="NEPRILYSIN"/>
    <property type="match status" value="1"/>
</dbReference>
<dbReference type="InterPro" id="IPR042089">
    <property type="entry name" value="Peptidase_M13_dom_2"/>
</dbReference>
<dbReference type="VEuPathDB" id="VectorBase:LOC119165292"/>
<dbReference type="PANTHER" id="PTHR11733:SF241">
    <property type="entry name" value="GH26575P-RELATED"/>
    <property type="match status" value="1"/>
</dbReference>
<feature type="chain" id="PRO_5039908108" description="M13 family peptidase" evidence="1">
    <location>
        <begin position="18"/>
        <end position="612"/>
    </location>
</feature>
<keyword evidence="1" id="KW-0732">Signal</keyword>
<dbReference type="InterPro" id="IPR024079">
    <property type="entry name" value="MetalloPept_cat_dom_sf"/>
</dbReference>
<protein>
    <recommendedName>
        <fullName evidence="4">M13 family peptidase</fullName>
    </recommendedName>
</protein>
<reference evidence="2" key="2">
    <citation type="submission" date="2021-09" db="EMBL/GenBank/DDBJ databases">
        <authorList>
            <person name="Jia N."/>
            <person name="Wang J."/>
            <person name="Shi W."/>
            <person name="Du L."/>
            <person name="Sun Y."/>
            <person name="Zhan W."/>
            <person name="Jiang J."/>
            <person name="Wang Q."/>
            <person name="Zhang B."/>
            <person name="Ji P."/>
            <person name="Sakyi L.B."/>
            <person name="Cui X."/>
            <person name="Yuan T."/>
            <person name="Jiang B."/>
            <person name="Yang W."/>
            <person name="Lam T.T.-Y."/>
            <person name="Chang Q."/>
            <person name="Ding S."/>
            <person name="Wang X."/>
            <person name="Zhu J."/>
            <person name="Ruan X."/>
            <person name="Zhao L."/>
            <person name="Wei J."/>
            <person name="Que T."/>
            <person name="Du C."/>
            <person name="Cheng J."/>
            <person name="Dai P."/>
            <person name="Han X."/>
            <person name="Huang E."/>
            <person name="Gao Y."/>
            <person name="Liu J."/>
            <person name="Shao H."/>
            <person name="Ye R."/>
            <person name="Li L."/>
            <person name="Wei W."/>
            <person name="Wang X."/>
            <person name="Wang C."/>
            <person name="Huo Q."/>
            <person name="Li W."/>
            <person name="Guo W."/>
            <person name="Chen H."/>
            <person name="Chen S."/>
            <person name="Zhou L."/>
            <person name="Zhou L."/>
            <person name="Ni X."/>
            <person name="Tian J."/>
            <person name="Zhou Y."/>
            <person name="Sheng Y."/>
            <person name="Liu T."/>
            <person name="Pan Y."/>
            <person name="Xia L."/>
            <person name="Li J."/>
            <person name="Zhao F."/>
            <person name="Cao W."/>
        </authorList>
    </citation>
    <scope>NUCLEOTIDE SEQUENCE</scope>
    <source>
        <strain evidence="2">Rmic-2018</strain>
        <tissue evidence="2">Larvae</tissue>
    </source>
</reference>
<evidence type="ECO:0000313" key="2">
    <source>
        <dbReference type="EMBL" id="KAH8042307.1"/>
    </source>
</evidence>
<dbReference type="GO" id="GO:0016485">
    <property type="term" value="P:protein processing"/>
    <property type="evidence" value="ECO:0007669"/>
    <property type="project" value="TreeGrafter"/>
</dbReference>
<comment type="caution">
    <text evidence="2">The sequence shown here is derived from an EMBL/GenBank/DDBJ whole genome shotgun (WGS) entry which is preliminary data.</text>
</comment>
<gene>
    <name evidence="2" type="ORF">HPB51_021391</name>
</gene>
<dbReference type="Proteomes" id="UP000821866">
    <property type="component" value="Chromosome 1"/>
</dbReference>
<reference evidence="2" key="1">
    <citation type="journal article" date="2020" name="Cell">
        <title>Large-Scale Comparative Analyses of Tick Genomes Elucidate Their Genetic Diversity and Vector Capacities.</title>
        <authorList>
            <consortium name="Tick Genome and Microbiome Consortium (TIGMIC)"/>
            <person name="Jia N."/>
            <person name="Wang J."/>
            <person name="Shi W."/>
            <person name="Du L."/>
            <person name="Sun Y."/>
            <person name="Zhan W."/>
            <person name="Jiang J.F."/>
            <person name="Wang Q."/>
            <person name="Zhang B."/>
            <person name="Ji P."/>
            <person name="Bell-Sakyi L."/>
            <person name="Cui X.M."/>
            <person name="Yuan T.T."/>
            <person name="Jiang B.G."/>
            <person name="Yang W.F."/>
            <person name="Lam T.T."/>
            <person name="Chang Q.C."/>
            <person name="Ding S.J."/>
            <person name="Wang X.J."/>
            <person name="Zhu J.G."/>
            <person name="Ruan X.D."/>
            <person name="Zhao L."/>
            <person name="Wei J.T."/>
            <person name="Ye R.Z."/>
            <person name="Que T.C."/>
            <person name="Du C.H."/>
            <person name="Zhou Y.H."/>
            <person name="Cheng J.X."/>
            <person name="Dai P.F."/>
            <person name="Guo W.B."/>
            <person name="Han X.H."/>
            <person name="Huang E.J."/>
            <person name="Li L.F."/>
            <person name="Wei W."/>
            <person name="Gao Y.C."/>
            <person name="Liu J.Z."/>
            <person name="Shao H.Z."/>
            <person name="Wang X."/>
            <person name="Wang C.C."/>
            <person name="Yang T.C."/>
            <person name="Huo Q.B."/>
            <person name="Li W."/>
            <person name="Chen H.Y."/>
            <person name="Chen S.E."/>
            <person name="Zhou L.G."/>
            <person name="Ni X.B."/>
            <person name="Tian J.H."/>
            <person name="Sheng Y."/>
            <person name="Liu T."/>
            <person name="Pan Y.S."/>
            <person name="Xia L.Y."/>
            <person name="Li J."/>
            <person name="Zhao F."/>
            <person name="Cao W.C."/>
        </authorList>
    </citation>
    <scope>NUCLEOTIDE SEQUENCE</scope>
    <source>
        <strain evidence="2">Rmic-2018</strain>
    </source>
</reference>
<evidence type="ECO:0008006" key="4">
    <source>
        <dbReference type="Google" id="ProtNLM"/>
    </source>
</evidence>
<dbReference type="InterPro" id="IPR000718">
    <property type="entry name" value="Peptidase_M13"/>
</dbReference>
<evidence type="ECO:0000313" key="3">
    <source>
        <dbReference type="Proteomes" id="UP000821866"/>
    </source>
</evidence>
<dbReference type="Gene3D" id="3.40.390.10">
    <property type="entry name" value="Collagenase (Catalytic Domain)"/>
    <property type="match status" value="1"/>
</dbReference>
<dbReference type="GO" id="GO:0004222">
    <property type="term" value="F:metalloendopeptidase activity"/>
    <property type="evidence" value="ECO:0007669"/>
    <property type="project" value="InterPro"/>
</dbReference>
<dbReference type="GO" id="GO:0005886">
    <property type="term" value="C:plasma membrane"/>
    <property type="evidence" value="ECO:0007669"/>
    <property type="project" value="TreeGrafter"/>
</dbReference>
<dbReference type="Gene3D" id="1.10.1380.10">
    <property type="entry name" value="Neutral endopeptidase , domain2"/>
    <property type="match status" value="1"/>
</dbReference>
<organism evidence="2 3">
    <name type="scientific">Rhipicephalus microplus</name>
    <name type="common">Cattle tick</name>
    <name type="synonym">Boophilus microplus</name>
    <dbReference type="NCBI Taxonomy" id="6941"/>
    <lineage>
        <taxon>Eukaryota</taxon>
        <taxon>Metazoa</taxon>
        <taxon>Ecdysozoa</taxon>
        <taxon>Arthropoda</taxon>
        <taxon>Chelicerata</taxon>
        <taxon>Arachnida</taxon>
        <taxon>Acari</taxon>
        <taxon>Parasitiformes</taxon>
        <taxon>Ixodida</taxon>
        <taxon>Ixodoidea</taxon>
        <taxon>Ixodidae</taxon>
        <taxon>Rhipicephalinae</taxon>
        <taxon>Rhipicephalus</taxon>
        <taxon>Boophilus</taxon>
    </lineage>
</organism>
<feature type="signal peptide" evidence="1">
    <location>
        <begin position="1"/>
        <end position="17"/>
    </location>
</feature>
<keyword evidence="3" id="KW-1185">Reference proteome</keyword>
<dbReference type="AlphaFoldDB" id="A0A9J6F7Z5"/>
<accession>A0A9J6F7Z5</accession>
<evidence type="ECO:0000256" key="1">
    <source>
        <dbReference type="SAM" id="SignalP"/>
    </source>
</evidence>
<dbReference type="SUPFAM" id="SSF55486">
    <property type="entry name" value="Metalloproteases ('zincins'), catalytic domain"/>
    <property type="match status" value="1"/>
</dbReference>
<sequence length="612" mass="68641">MVVALLLTLLFLATLFANKSLLKYSYVNPISVADVCPNAACEMVVEGLVKSLEVNVSPCRNFYRHSCGRWHARSNHRPSYISENSIAFHVRVQQSLEARVADRRLTDPSSHRMAIFYVSCQRLRQEPRPPNFKYAIRISGINVSAWLNARSFQQLFATVVEECVRSGFTSVISIQRSDQVVYVDSGKSIVRTMVNERDKVTSFLKDAFLALNRELNYAPKMVIETLDNTLDDALVSGLSNFHPTTIRQLPTQVLLFSWIQGINRGMRNLSVLRPDSMVLARNLNTIRRVIWILSSVELSLASMYCLLLSLLQIMRYSYMLGGTADDGRGNDVCLAETARRFPVQFPRWVAQTMETTESRDYVKAMVSTLGNVASEHSTVLDGVNIDSNLTAQLRNINVSIVTDVTDDAPTDTGPPMEVDDFLMNVIRLSAERHTANEHQWRGRSIQQLKGNLYYDGTAVIVPTMQLTGDLLHAEAASPMLDYSTVGVRVLVEWAHKFIGKNVALTTQMAAYRKCTRERPNSDLPDGEVPDNILRWMLLVPWALDVALTAAQMRSPAGDKDVHARSKIQLFFRRFCETTCGDSHGATVCSYGTRHSKMFASAFGCRSTSRLAC</sequence>
<name>A0A9J6F7Z5_RHIMP</name>